<dbReference type="GeneID" id="140035608"/>
<dbReference type="PANTHER" id="PTHR47186:SF42">
    <property type="entry name" value="DISEASE RESISTANCE RPP13-LIKE PROTEIN 1"/>
    <property type="match status" value="1"/>
</dbReference>
<keyword evidence="3" id="KW-0611">Plant defense</keyword>
<gene>
    <name evidence="7" type="primary">LOC140035608</name>
</gene>
<evidence type="ECO:0000313" key="7">
    <source>
        <dbReference type="RefSeq" id="XP_071933008.1"/>
    </source>
</evidence>
<organism evidence="6 7">
    <name type="scientific">Coffea arabica</name>
    <name type="common">Arabian coffee</name>
    <dbReference type="NCBI Taxonomy" id="13443"/>
    <lineage>
        <taxon>Eukaryota</taxon>
        <taxon>Viridiplantae</taxon>
        <taxon>Streptophyta</taxon>
        <taxon>Embryophyta</taxon>
        <taxon>Tracheophyta</taxon>
        <taxon>Spermatophyta</taxon>
        <taxon>Magnoliopsida</taxon>
        <taxon>eudicotyledons</taxon>
        <taxon>Gunneridae</taxon>
        <taxon>Pentapetalae</taxon>
        <taxon>asterids</taxon>
        <taxon>lamiids</taxon>
        <taxon>Gentianales</taxon>
        <taxon>Rubiaceae</taxon>
        <taxon>Ixoroideae</taxon>
        <taxon>Gardenieae complex</taxon>
        <taxon>Bertiereae - Coffeeae clade</taxon>
        <taxon>Coffeeae</taxon>
        <taxon>Coffea</taxon>
    </lineage>
</organism>
<dbReference type="InterPro" id="IPR032675">
    <property type="entry name" value="LRR_dom_sf"/>
</dbReference>
<protein>
    <submittedName>
        <fullName evidence="7">Uncharacterized protein</fullName>
    </submittedName>
</protein>
<keyword evidence="2" id="KW-0547">Nucleotide-binding</keyword>
<proteinExistence type="predicted"/>
<accession>A0ABM4WMK1</accession>
<dbReference type="Pfam" id="PF18052">
    <property type="entry name" value="Rx_N"/>
    <property type="match status" value="1"/>
</dbReference>
<evidence type="ECO:0000256" key="2">
    <source>
        <dbReference type="ARBA" id="ARBA00022741"/>
    </source>
</evidence>
<dbReference type="Proteomes" id="UP001652660">
    <property type="component" value="Chromosome 2c"/>
</dbReference>
<dbReference type="InterPro" id="IPR056789">
    <property type="entry name" value="LRR_R13L1-DRL21"/>
</dbReference>
<dbReference type="PANTHER" id="PTHR47186">
    <property type="entry name" value="LEUCINE-RICH REPEAT-CONTAINING PROTEIN 57"/>
    <property type="match status" value="1"/>
</dbReference>
<name>A0ABM4WMK1_COFAR</name>
<keyword evidence="6" id="KW-1185">Reference proteome</keyword>
<dbReference type="InterPro" id="IPR041118">
    <property type="entry name" value="Rx_N"/>
</dbReference>
<evidence type="ECO:0000259" key="4">
    <source>
        <dbReference type="Pfam" id="PF18052"/>
    </source>
</evidence>
<dbReference type="Pfam" id="PF25019">
    <property type="entry name" value="LRR_R13L1-DRL21"/>
    <property type="match status" value="1"/>
</dbReference>
<dbReference type="SUPFAM" id="SSF52047">
    <property type="entry name" value="RNI-like"/>
    <property type="match status" value="1"/>
</dbReference>
<dbReference type="Gene3D" id="1.20.5.4130">
    <property type="match status" value="1"/>
</dbReference>
<feature type="domain" description="R13L1/DRL21-like LRR repeat region" evidence="5">
    <location>
        <begin position="253"/>
        <end position="334"/>
    </location>
</feature>
<feature type="domain" description="Disease resistance N-terminal" evidence="4">
    <location>
        <begin position="53"/>
        <end position="109"/>
    </location>
</feature>
<evidence type="ECO:0000256" key="1">
    <source>
        <dbReference type="ARBA" id="ARBA00022737"/>
    </source>
</evidence>
<evidence type="ECO:0000256" key="3">
    <source>
        <dbReference type="ARBA" id="ARBA00022821"/>
    </source>
</evidence>
<evidence type="ECO:0000259" key="5">
    <source>
        <dbReference type="Pfam" id="PF25019"/>
    </source>
</evidence>
<keyword evidence="1" id="KW-0677">Repeat</keyword>
<dbReference type="RefSeq" id="XP_071933008.1">
    <property type="nucleotide sequence ID" value="XM_072076907.1"/>
</dbReference>
<dbReference type="Gene3D" id="3.80.10.10">
    <property type="entry name" value="Ribonuclease Inhibitor"/>
    <property type="match status" value="1"/>
</dbReference>
<sequence>MSTGTCFIPNDQWSTGSACRSTITGHHRASTSFEPYQASISSASTSFQDGQILKKLKTSLLFIQAMLDIAENKQTKNPTVKEGLDALQETIYQTNDLLDQITTEALWIKIESQYQNRTIQSLGLQIGEVKKESFWLPSTSLMGETAIYGRDVNKENITNMLLSENLNENNIGYNFREKEVIQLWFANDLLEHCGENQRIEEVELPVDSEKLINLHYLNIHGTKLKKMLIQIGRLRSLQVLTTSVISKGSGSTIEELGKLPNLHGNLIISGLENVVNRKNALIANIKGKKHLESLSLKWIGYANDSQVAKYVLDNLQPRSSLKHLEIDGYCRTRFLVGLKTIASV</sequence>
<reference evidence="7" key="1">
    <citation type="submission" date="2025-08" db="UniProtKB">
        <authorList>
            <consortium name="RefSeq"/>
        </authorList>
    </citation>
    <scope>IDENTIFICATION</scope>
    <source>
        <tissue evidence="7">Leaves</tissue>
    </source>
</reference>
<evidence type="ECO:0000313" key="6">
    <source>
        <dbReference type="Proteomes" id="UP001652660"/>
    </source>
</evidence>